<keyword evidence="3 6" id="KW-0812">Transmembrane</keyword>
<protein>
    <submittedName>
        <fullName evidence="7">ABC transporter permease</fullName>
    </submittedName>
</protein>
<dbReference type="RefSeq" id="WP_062948759.1">
    <property type="nucleotide sequence ID" value="NZ_CP136684.1"/>
</dbReference>
<feature type="transmembrane region" description="Helical" evidence="6">
    <location>
        <begin position="463"/>
        <end position="480"/>
    </location>
</feature>
<feature type="transmembrane region" description="Helical" evidence="6">
    <location>
        <begin position="426"/>
        <end position="451"/>
    </location>
</feature>
<feature type="transmembrane region" description="Helical" evidence="6">
    <location>
        <begin position="240"/>
        <end position="264"/>
    </location>
</feature>
<evidence type="ECO:0000256" key="3">
    <source>
        <dbReference type="ARBA" id="ARBA00022692"/>
    </source>
</evidence>
<dbReference type="EMBL" id="LPVY01000003">
    <property type="protein sequence ID" value="KZB68011.1"/>
    <property type="molecule type" value="Genomic_DNA"/>
</dbReference>
<comment type="subcellular location">
    <subcellularLocation>
        <location evidence="1">Cell membrane</location>
        <topology evidence="1">Multi-pass membrane protein</topology>
    </subcellularLocation>
</comment>
<feature type="transmembrane region" description="Helical" evidence="6">
    <location>
        <begin position="391"/>
        <end position="414"/>
    </location>
</feature>
<evidence type="ECO:0000256" key="1">
    <source>
        <dbReference type="ARBA" id="ARBA00004651"/>
    </source>
</evidence>
<name>A0A154L9Q5_9PROT</name>
<keyword evidence="2" id="KW-1003">Cell membrane</keyword>
<organism evidence="7 8">
    <name type="scientific">Thalassospira lucentensis</name>
    <dbReference type="NCBI Taxonomy" id="168935"/>
    <lineage>
        <taxon>Bacteria</taxon>
        <taxon>Pseudomonadati</taxon>
        <taxon>Pseudomonadota</taxon>
        <taxon>Alphaproteobacteria</taxon>
        <taxon>Rhodospirillales</taxon>
        <taxon>Thalassospiraceae</taxon>
        <taxon>Thalassospira</taxon>
    </lineage>
</organism>
<dbReference type="GO" id="GO:0015658">
    <property type="term" value="F:branched-chain amino acid transmembrane transporter activity"/>
    <property type="evidence" value="ECO:0007669"/>
    <property type="project" value="InterPro"/>
</dbReference>
<keyword evidence="4 6" id="KW-1133">Transmembrane helix</keyword>
<proteinExistence type="predicted"/>
<accession>A0A154L9Q5</accession>
<feature type="transmembrane region" description="Helical" evidence="6">
    <location>
        <begin position="340"/>
        <end position="358"/>
    </location>
</feature>
<feature type="transmembrane region" description="Helical" evidence="6">
    <location>
        <begin position="19"/>
        <end position="36"/>
    </location>
</feature>
<feature type="transmembrane region" description="Helical" evidence="6">
    <location>
        <begin position="118"/>
        <end position="137"/>
    </location>
</feature>
<dbReference type="OrthoDB" id="9814461at2"/>
<dbReference type="CDD" id="cd06581">
    <property type="entry name" value="TM_PBP1_LivM_like"/>
    <property type="match status" value="1"/>
</dbReference>
<feature type="transmembrane region" description="Helical" evidence="6">
    <location>
        <begin position="168"/>
        <end position="184"/>
    </location>
</feature>
<dbReference type="NCBIfam" id="NF008450">
    <property type="entry name" value="PRK11301.1"/>
    <property type="match status" value="1"/>
</dbReference>
<feature type="transmembrane region" description="Helical" evidence="6">
    <location>
        <begin position="271"/>
        <end position="291"/>
    </location>
</feature>
<evidence type="ECO:0000256" key="4">
    <source>
        <dbReference type="ARBA" id="ARBA00022989"/>
    </source>
</evidence>
<comment type="caution">
    <text evidence="7">The sequence shown here is derived from an EMBL/GenBank/DDBJ whole genome shotgun (WGS) entry which is preliminary data.</text>
</comment>
<evidence type="ECO:0000256" key="5">
    <source>
        <dbReference type="ARBA" id="ARBA00023136"/>
    </source>
</evidence>
<dbReference type="InterPro" id="IPR001851">
    <property type="entry name" value="ABC_transp_permease"/>
</dbReference>
<dbReference type="AlphaFoldDB" id="A0A154L9Q5"/>
<dbReference type="InterPro" id="IPR043428">
    <property type="entry name" value="LivM-like"/>
</dbReference>
<reference evidence="7 8" key="1">
    <citation type="submission" date="2015-12" db="EMBL/GenBank/DDBJ databases">
        <title>Genome sequence of Thalassospira lucentensis MCCC 1A02072.</title>
        <authorList>
            <person name="Lu L."/>
            <person name="Lai Q."/>
            <person name="Shao Z."/>
            <person name="Qian P."/>
        </authorList>
    </citation>
    <scope>NUCLEOTIDE SEQUENCE [LARGE SCALE GENOMIC DNA]</scope>
    <source>
        <strain evidence="7 8">MCCC 1A02072</strain>
    </source>
</reference>
<dbReference type="Pfam" id="PF02653">
    <property type="entry name" value="BPD_transp_2"/>
    <property type="match status" value="1"/>
</dbReference>
<feature type="transmembrane region" description="Helical" evidence="6">
    <location>
        <begin position="48"/>
        <end position="68"/>
    </location>
</feature>
<evidence type="ECO:0000313" key="7">
    <source>
        <dbReference type="EMBL" id="KZB68011.1"/>
    </source>
</evidence>
<keyword evidence="5 6" id="KW-0472">Membrane</keyword>
<dbReference type="PANTHER" id="PTHR30482:SF20">
    <property type="entry name" value="HIGH-AFFINITY BRANCHED-CHAIN AMINO ACID TRANSPORT SYSTEM PERMEASE PROTEIN LIVM"/>
    <property type="match status" value="1"/>
</dbReference>
<gene>
    <name evidence="7" type="ORF">AUP42_11070</name>
</gene>
<evidence type="ECO:0000256" key="6">
    <source>
        <dbReference type="SAM" id="Phobius"/>
    </source>
</evidence>
<evidence type="ECO:0000313" key="8">
    <source>
        <dbReference type="Proteomes" id="UP000076335"/>
    </source>
</evidence>
<dbReference type="PANTHER" id="PTHR30482">
    <property type="entry name" value="HIGH-AFFINITY BRANCHED-CHAIN AMINO ACID TRANSPORT SYSTEM PERMEASE"/>
    <property type="match status" value="1"/>
</dbReference>
<dbReference type="GO" id="GO:0005886">
    <property type="term" value="C:plasma membrane"/>
    <property type="evidence" value="ECO:0007669"/>
    <property type="project" value="UniProtKB-SubCell"/>
</dbReference>
<sequence length="506" mass="55596">MSALITSSRISGAEIVKELAFFAVIALLMSVMILGVETVDRPTGLELAVRWDLVITAIISTIIGRLALIIRRENISRVGQAILITVAAVAVFEMFVRFRDMDDRWASPVFIDMAFSSVTSIVLAIAFIAIVFAIAYFSMKKATAEEEESGSKLSAKIQLAYRTNTKKIGALGIVFFIIFPFLFGENRSAIDLATLVMIYIMLGWGLNIVVGLAGLLDLGYVAFYAVGAYSYALLSQHFDLSFWLCLPLAGIFAASFGIILGFPVLRLRGDYLAIVTLGFGEIIRVVLINWYDLTGGPDGISSIERPSFFGFAEFDRRLPEGVMGFNELFGLDYSTMHRLIFLYYLILVLALVTAFVTVRLRKLPIGRAWEALREDEIACRSLGINPTNTKLSAFAIGAMFGGFAGAFFATRQGFISPESFTFLESAVILAIVVLGGMGSQIGVVLAAIVMIGFPEMFRELAEYRMLIFGAGMVAIMLWRPRGLLSFRDPTILLNMSKKEKVAGEVK</sequence>
<evidence type="ECO:0000256" key="2">
    <source>
        <dbReference type="ARBA" id="ARBA00022475"/>
    </source>
</evidence>
<feature type="transmembrane region" description="Helical" evidence="6">
    <location>
        <begin position="215"/>
        <end position="234"/>
    </location>
</feature>
<dbReference type="Proteomes" id="UP000076335">
    <property type="component" value="Unassembled WGS sequence"/>
</dbReference>
<feature type="transmembrane region" description="Helical" evidence="6">
    <location>
        <begin position="80"/>
        <end position="98"/>
    </location>
</feature>
<feature type="transmembrane region" description="Helical" evidence="6">
    <location>
        <begin position="190"/>
        <end position="210"/>
    </location>
</feature>